<dbReference type="InterPro" id="IPR004046">
    <property type="entry name" value="GST_C"/>
</dbReference>
<dbReference type="Proteomes" id="UP000644167">
    <property type="component" value="Chromosome"/>
</dbReference>
<keyword evidence="5" id="KW-1185">Reference proteome</keyword>
<dbReference type="CDD" id="cd03057">
    <property type="entry name" value="GST_N_Beta"/>
    <property type="match status" value="1"/>
</dbReference>
<protein>
    <submittedName>
        <fullName evidence="4">Glutathione S-transferase</fullName>
    </submittedName>
</protein>
<dbReference type="SFLD" id="SFLDS00019">
    <property type="entry name" value="Glutathione_Transferase_(cytos"/>
    <property type="match status" value="1"/>
</dbReference>
<dbReference type="SFLD" id="SFLDG00358">
    <property type="entry name" value="Main_(cytGST)"/>
    <property type="match status" value="1"/>
</dbReference>
<name>A0ABX7IQK9_9GAMM</name>
<evidence type="ECO:0000313" key="5">
    <source>
        <dbReference type="Proteomes" id="UP000644167"/>
    </source>
</evidence>
<comment type="similarity">
    <text evidence="1">Belongs to the GST superfamily.</text>
</comment>
<dbReference type="CDD" id="cd03188">
    <property type="entry name" value="GST_C_Beta"/>
    <property type="match status" value="1"/>
</dbReference>
<evidence type="ECO:0000259" key="3">
    <source>
        <dbReference type="PROSITE" id="PS50405"/>
    </source>
</evidence>
<feature type="domain" description="GST N-terminal" evidence="2">
    <location>
        <begin position="12"/>
        <end position="92"/>
    </location>
</feature>
<proteinExistence type="inferred from homology"/>
<dbReference type="Gene3D" id="3.40.30.10">
    <property type="entry name" value="Glutaredoxin"/>
    <property type="match status" value="1"/>
</dbReference>
<evidence type="ECO:0000259" key="2">
    <source>
        <dbReference type="PROSITE" id="PS50404"/>
    </source>
</evidence>
<reference evidence="4 5" key="1">
    <citation type="submission" date="2021-02" db="EMBL/GenBank/DDBJ databases">
        <title>The genome of Marinomonas foliarum JZW.</title>
        <authorList>
            <person name="Sun M."/>
        </authorList>
    </citation>
    <scope>NUCLEOTIDE SEQUENCE [LARGE SCALE GENOMIC DNA]</scope>
    <source>
        <strain evidence="4 5">JZW</strain>
    </source>
</reference>
<dbReference type="Gene3D" id="1.20.1050.10">
    <property type="match status" value="1"/>
</dbReference>
<evidence type="ECO:0000256" key="1">
    <source>
        <dbReference type="RuleBase" id="RU003494"/>
    </source>
</evidence>
<accession>A0ABX7IQK9</accession>
<dbReference type="EMBL" id="CP070273">
    <property type="protein sequence ID" value="QRV24622.1"/>
    <property type="molecule type" value="Genomic_DNA"/>
</dbReference>
<dbReference type="SUPFAM" id="SSF52833">
    <property type="entry name" value="Thioredoxin-like"/>
    <property type="match status" value="1"/>
</dbReference>
<evidence type="ECO:0000313" key="4">
    <source>
        <dbReference type="EMBL" id="QRV24622.1"/>
    </source>
</evidence>
<dbReference type="PANTHER" id="PTHR44051">
    <property type="entry name" value="GLUTATHIONE S-TRANSFERASE-RELATED"/>
    <property type="match status" value="1"/>
</dbReference>
<dbReference type="Pfam" id="PF02798">
    <property type="entry name" value="GST_N"/>
    <property type="match status" value="1"/>
</dbReference>
<gene>
    <name evidence="4" type="ORF">JSY38_03545</name>
</gene>
<dbReference type="PANTHER" id="PTHR44051:SF8">
    <property type="entry name" value="GLUTATHIONE S-TRANSFERASE GSTA"/>
    <property type="match status" value="1"/>
</dbReference>
<organism evidence="4 5">
    <name type="scientific">Marinomonas foliarum</name>
    <dbReference type="NCBI Taxonomy" id="491950"/>
    <lineage>
        <taxon>Bacteria</taxon>
        <taxon>Pseudomonadati</taxon>
        <taxon>Pseudomonadota</taxon>
        <taxon>Gammaproteobacteria</taxon>
        <taxon>Oceanospirillales</taxon>
        <taxon>Oceanospirillaceae</taxon>
        <taxon>Marinomonas</taxon>
    </lineage>
</organism>
<dbReference type="SUPFAM" id="SSF47616">
    <property type="entry name" value="GST C-terminal domain-like"/>
    <property type="match status" value="1"/>
</dbReference>
<sequence length="224" mass="25812">MRALYATPKESQLYQLYYYPLNASMAPHFVLEALKVDFELILVDRKSNAQKSDEYLALNPSGRIPTLIDGELVLFESPAICIHLAESNPSSNFIPNIGSKNRPKFFQWMMYLTNTVQAELMVYSYPEKHTSHSDAVSDIAETQERRITDMFEILDDELENREFLVGNTITVCDFFLFMLAIWADEFKKPPLAFDNLSKYLCNLAKHDAVISVCKKEKLSLLEYQ</sequence>
<dbReference type="Pfam" id="PF00043">
    <property type="entry name" value="GST_C"/>
    <property type="match status" value="1"/>
</dbReference>
<feature type="domain" description="GST C-terminal" evidence="3">
    <location>
        <begin position="98"/>
        <end position="221"/>
    </location>
</feature>
<dbReference type="InterPro" id="IPR004045">
    <property type="entry name" value="Glutathione_S-Trfase_N"/>
</dbReference>
<dbReference type="PROSITE" id="PS50405">
    <property type="entry name" value="GST_CTER"/>
    <property type="match status" value="1"/>
</dbReference>
<dbReference type="PROSITE" id="PS50404">
    <property type="entry name" value="GST_NTER"/>
    <property type="match status" value="1"/>
</dbReference>
<dbReference type="InterPro" id="IPR036282">
    <property type="entry name" value="Glutathione-S-Trfase_C_sf"/>
</dbReference>
<dbReference type="InterPro" id="IPR036249">
    <property type="entry name" value="Thioredoxin-like_sf"/>
</dbReference>
<dbReference type="SFLD" id="SFLDG01150">
    <property type="entry name" value="Main.1:_Beta-like"/>
    <property type="match status" value="1"/>
</dbReference>
<dbReference type="InterPro" id="IPR040079">
    <property type="entry name" value="Glutathione_S-Trfase"/>
</dbReference>
<dbReference type="InterPro" id="IPR010987">
    <property type="entry name" value="Glutathione-S-Trfase_C-like"/>
</dbReference>